<evidence type="ECO:0000256" key="1">
    <source>
        <dbReference type="SAM" id="MobiDB-lite"/>
    </source>
</evidence>
<proteinExistence type="predicted"/>
<dbReference type="InterPro" id="IPR051043">
    <property type="entry name" value="Sulfatase_Mod_Factor_Kinase"/>
</dbReference>
<name>A0A951PZ49_9NOST</name>
<reference evidence="3" key="1">
    <citation type="submission" date="2021-05" db="EMBL/GenBank/DDBJ databases">
        <authorList>
            <person name="Pietrasiak N."/>
            <person name="Ward R."/>
            <person name="Stajich J.E."/>
            <person name="Kurbessoian T."/>
        </authorList>
    </citation>
    <scope>NUCLEOTIDE SEQUENCE</scope>
    <source>
        <strain evidence="3">JT2-VF2</strain>
    </source>
</reference>
<dbReference type="SUPFAM" id="SSF56436">
    <property type="entry name" value="C-type lectin-like"/>
    <property type="match status" value="1"/>
</dbReference>
<dbReference type="GO" id="GO:0120147">
    <property type="term" value="F:formylglycine-generating oxidase activity"/>
    <property type="evidence" value="ECO:0007669"/>
    <property type="project" value="TreeGrafter"/>
</dbReference>
<gene>
    <name evidence="3" type="ORF">KME32_10435</name>
</gene>
<feature type="region of interest" description="Disordered" evidence="1">
    <location>
        <begin position="26"/>
        <end position="54"/>
    </location>
</feature>
<dbReference type="InterPro" id="IPR005532">
    <property type="entry name" value="SUMF_dom"/>
</dbReference>
<evidence type="ECO:0000313" key="4">
    <source>
        <dbReference type="Proteomes" id="UP000715781"/>
    </source>
</evidence>
<feature type="domain" description="Sulfatase-modifying factor enzyme-like" evidence="2">
    <location>
        <begin position="163"/>
        <end position="388"/>
    </location>
</feature>
<dbReference type="InterPro" id="IPR042095">
    <property type="entry name" value="SUMF_sf"/>
</dbReference>
<feature type="region of interest" description="Disordered" evidence="1">
    <location>
        <begin position="92"/>
        <end position="120"/>
    </location>
</feature>
<dbReference type="AlphaFoldDB" id="A0A951PZ49"/>
<sequence>MRVLAAASGQDVDAVRGLQRIARLLAEPQASPSPPPNITQTSGNGTSTKSAPPQLQLPSLILPRRRFIQIVGLVGAGVGSAIVGEHFLFGSKNKPQPAPNTNEPTTTPTTPANSVTQSRASPIRLQTFKFDVVTVDAKGSITNRRKQEVKYFVENLGNSVTLDMMQIPGGTFMMGSPPREAKRGNDEGPQHQVKVPGFFMGKYEVTQAQYQAIMENNPAKFKGETRPVEQVSWDDAVEFCKKLSQKTGRTYRLPSEAEWEYACRAGTTTPFYFGETITTDLANYDGTYTYGSAPKGQYRQQTTPVEKFPPNSFGLYDMHGNTWEWCLDKYHNNYERAPKDGSAWLSGNDNSRLMRGGSFLSNPWYCRCASRNRDAHAYRTDDVGFRLVCVVA</sequence>
<dbReference type="InterPro" id="IPR016187">
    <property type="entry name" value="CTDL_fold"/>
</dbReference>
<dbReference type="PANTHER" id="PTHR23150">
    <property type="entry name" value="SULFATASE MODIFYING FACTOR 1, 2"/>
    <property type="match status" value="1"/>
</dbReference>
<feature type="compositionally biased region" description="Polar residues" evidence="1">
    <location>
        <begin position="38"/>
        <end position="51"/>
    </location>
</feature>
<dbReference type="EMBL" id="JAHHHN010000005">
    <property type="protein sequence ID" value="MBW4561552.1"/>
    <property type="molecule type" value="Genomic_DNA"/>
</dbReference>
<dbReference type="PANTHER" id="PTHR23150:SF19">
    <property type="entry name" value="FORMYLGLYCINE-GENERATING ENZYME"/>
    <property type="match status" value="1"/>
</dbReference>
<comment type="caution">
    <text evidence="3">The sequence shown here is derived from an EMBL/GenBank/DDBJ whole genome shotgun (WGS) entry which is preliminary data.</text>
</comment>
<organism evidence="3 4">
    <name type="scientific">Mojavia pulchra JT2-VF2</name>
    <dbReference type="NCBI Taxonomy" id="287848"/>
    <lineage>
        <taxon>Bacteria</taxon>
        <taxon>Bacillati</taxon>
        <taxon>Cyanobacteriota</taxon>
        <taxon>Cyanophyceae</taxon>
        <taxon>Nostocales</taxon>
        <taxon>Nostocaceae</taxon>
    </lineage>
</organism>
<evidence type="ECO:0000259" key="2">
    <source>
        <dbReference type="Pfam" id="PF03781"/>
    </source>
</evidence>
<reference evidence="3" key="2">
    <citation type="journal article" date="2022" name="Microbiol. Resour. Announc.">
        <title>Metagenome Sequencing to Explore Phylogenomics of Terrestrial Cyanobacteria.</title>
        <authorList>
            <person name="Ward R.D."/>
            <person name="Stajich J.E."/>
            <person name="Johansen J.R."/>
            <person name="Huntemann M."/>
            <person name="Clum A."/>
            <person name="Foster B."/>
            <person name="Foster B."/>
            <person name="Roux S."/>
            <person name="Palaniappan K."/>
            <person name="Varghese N."/>
            <person name="Mukherjee S."/>
            <person name="Reddy T.B.K."/>
            <person name="Daum C."/>
            <person name="Copeland A."/>
            <person name="Chen I.A."/>
            <person name="Ivanova N.N."/>
            <person name="Kyrpides N.C."/>
            <person name="Shapiro N."/>
            <person name="Eloe-Fadrosh E.A."/>
            <person name="Pietrasiak N."/>
        </authorList>
    </citation>
    <scope>NUCLEOTIDE SEQUENCE</scope>
    <source>
        <strain evidence="3">JT2-VF2</strain>
    </source>
</reference>
<accession>A0A951PZ49</accession>
<protein>
    <submittedName>
        <fullName evidence="3">Formylglycine-generating enzyme family protein</fullName>
    </submittedName>
</protein>
<dbReference type="Proteomes" id="UP000715781">
    <property type="component" value="Unassembled WGS sequence"/>
</dbReference>
<evidence type="ECO:0000313" key="3">
    <source>
        <dbReference type="EMBL" id="MBW4561552.1"/>
    </source>
</evidence>
<feature type="compositionally biased region" description="Low complexity" evidence="1">
    <location>
        <begin position="99"/>
        <end position="113"/>
    </location>
</feature>
<dbReference type="Pfam" id="PF03781">
    <property type="entry name" value="FGE-sulfatase"/>
    <property type="match status" value="1"/>
</dbReference>
<dbReference type="Gene3D" id="3.90.1580.10">
    <property type="entry name" value="paralog of FGE (formylglycine-generating enzyme)"/>
    <property type="match status" value="1"/>
</dbReference>